<organism evidence="6 7">
    <name type="scientific">Lachnoanaerobaculum gingivalis</name>
    <dbReference type="NCBI Taxonomy" id="2490855"/>
    <lineage>
        <taxon>Bacteria</taxon>
        <taxon>Bacillati</taxon>
        <taxon>Bacillota</taxon>
        <taxon>Clostridia</taxon>
        <taxon>Lachnospirales</taxon>
        <taxon>Lachnospiraceae</taxon>
        <taxon>Lachnoanaerobaculum</taxon>
    </lineage>
</organism>
<comment type="cofactor">
    <cofactor evidence="1">
        <name>Mg(2+)</name>
        <dbReference type="ChEBI" id="CHEBI:18420"/>
    </cofactor>
</comment>
<dbReference type="InterPro" id="IPR019999">
    <property type="entry name" value="Anth_synth_I-like"/>
</dbReference>
<evidence type="ECO:0000256" key="2">
    <source>
        <dbReference type="ARBA" id="ARBA00022723"/>
    </source>
</evidence>
<evidence type="ECO:0000256" key="1">
    <source>
        <dbReference type="ARBA" id="ARBA00001946"/>
    </source>
</evidence>
<dbReference type="Gene3D" id="3.60.120.10">
    <property type="entry name" value="Anthranilate synthase"/>
    <property type="match status" value="1"/>
</dbReference>
<comment type="caution">
    <text evidence="6">The sequence shown here is derived from an EMBL/GenBank/DDBJ whole genome shotgun (WGS) entry which is preliminary data.</text>
</comment>
<dbReference type="RefSeq" id="WP_128673181.1">
    <property type="nucleotide sequence ID" value="NZ_RRCO01000001.1"/>
</dbReference>
<keyword evidence="3" id="KW-0460">Magnesium</keyword>
<dbReference type="GO" id="GO:0016833">
    <property type="term" value="F:oxo-acid-lyase activity"/>
    <property type="evidence" value="ECO:0007669"/>
    <property type="project" value="InterPro"/>
</dbReference>
<dbReference type="PANTHER" id="PTHR11236:SF48">
    <property type="entry name" value="ISOCHORISMATE SYNTHASE MENF"/>
    <property type="match status" value="1"/>
</dbReference>
<dbReference type="GO" id="GO:0046872">
    <property type="term" value="F:metal ion binding"/>
    <property type="evidence" value="ECO:0007669"/>
    <property type="project" value="UniProtKB-KW"/>
</dbReference>
<feature type="domain" description="Chorismate-utilising enzyme C-terminal" evidence="5">
    <location>
        <begin position="189"/>
        <end position="443"/>
    </location>
</feature>
<dbReference type="InterPro" id="IPR019996">
    <property type="entry name" value="Salicylate_synthase"/>
</dbReference>
<dbReference type="PRINTS" id="PR00095">
    <property type="entry name" value="ANTSNTHASEI"/>
</dbReference>
<dbReference type="InterPro" id="IPR005801">
    <property type="entry name" value="ADC_synthase"/>
</dbReference>
<dbReference type="GO" id="GO:0008909">
    <property type="term" value="F:isochorismate synthase activity"/>
    <property type="evidence" value="ECO:0007669"/>
    <property type="project" value="InterPro"/>
</dbReference>
<proteinExistence type="predicted"/>
<gene>
    <name evidence="6" type="ORF">EHV10_02015</name>
</gene>
<dbReference type="PANTHER" id="PTHR11236">
    <property type="entry name" value="AMINOBENZOATE/ANTHRANILATE SYNTHASE"/>
    <property type="match status" value="1"/>
</dbReference>
<keyword evidence="2" id="KW-0479">Metal-binding</keyword>
<keyword evidence="4" id="KW-0456">Lyase</keyword>
<dbReference type="SUPFAM" id="SSF56322">
    <property type="entry name" value="ADC synthase"/>
    <property type="match status" value="1"/>
</dbReference>
<dbReference type="OrthoDB" id="9803598at2"/>
<dbReference type="Pfam" id="PF00425">
    <property type="entry name" value="Chorismate_bind"/>
    <property type="match status" value="1"/>
</dbReference>
<evidence type="ECO:0000313" key="6">
    <source>
        <dbReference type="EMBL" id="RRJ26813.1"/>
    </source>
</evidence>
<dbReference type="InterPro" id="IPR015890">
    <property type="entry name" value="Chorismate_C"/>
</dbReference>
<accession>A0A3P3R2I4</accession>
<name>A0A3P3R2I4_9FIRM</name>
<dbReference type="AlphaFoldDB" id="A0A3P3R2I4"/>
<evidence type="ECO:0000256" key="3">
    <source>
        <dbReference type="ARBA" id="ARBA00022842"/>
    </source>
</evidence>
<sequence length="456" mass="53124">MLFFQKLESYKEYIIDTLERKLDKHIMAVNIVKSFLKQHNDSYIIYENKHKDELSLGLGKYIGFSFFSDKIQVVRNENMEEFIVNALNNDIFNIFKKVHMNDWRAYGIANFSYAKNSFLDEKINEKLMDLFIPNIDIRIEKNRILIRYMEEFECIVSMVEDCLSNLKELKEIITENDKSKLELIKSVDENYYKNIVSKAIEEIKNNKYEKVILSRKINLEKRISFMDSYLEGRKYNNPARSYCMKIDDLEVVGFSPETVVEVDRDKTVYTFPLAGTRALTEDKEINKKLKDELLKDPKEIAEHAVSVKLAYEELEKVCDKDSVSVIQFMDVLERGTVQHLASRLRGKIKDEFNEWHALTALFPAVTASGIPKKECIEAIDRLEKDERGLYSGGVLTYDQNGTLDVALVLRTAFQDEKETWVRVGAGIVKLSNPERELEETKEKVGSIINRLVYIED</sequence>
<evidence type="ECO:0000313" key="7">
    <source>
        <dbReference type="Proteomes" id="UP000272490"/>
    </source>
</evidence>
<dbReference type="Proteomes" id="UP000272490">
    <property type="component" value="Unassembled WGS sequence"/>
</dbReference>
<dbReference type="GO" id="GO:0000162">
    <property type="term" value="P:L-tryptophan biosynthetic process"/>
    <property type="evidence" value="ECO:0007669"/>
    <property type="project" value="TreeGrafter"/>
</dbReference>
<evidence type="ECO:0000259" key="5">
    <source>
        <dbReference type="Pfam" id="PF00425"/>
    </source>
</evidence>
<protein>
    <submittedName>
        <fullName evidence="6">Salicylate synthase</fullName>
    </submittedName>
</protein>
<reference evidence="6 7" key="1">
    <citation type="submission" date="2018-11" db="EMBL/GenBank/DDBJ databases">
        <title>Genome sequencing of Lachnoanaerobaculum sp. KCOM 2030 (= ChDC B114).</title>
        <authorList>
            <person name="Kook J.-K."/>
            <person name="Park S.-N."/>
            <person name="Lim Y.K."/>
        </authorList>
    </citation>
    <scope>NUCLEOTIDE SEQUENCE [LARGE SCALE GENOMIC DNA]</scope>
    <source>
        <strain evidence="6 7">KCOM 2030</strain>
    </source>
</reference>
<dbReference type="EMBL" id="RRCO01000001">
    <property type="protein sequence ID" value="RRJ26813.1"/>
    <property type="molecule type" value="Genomic_DNA"/>
</dbReference>
<dbReference type="NCBIfam" id="TIGR03494">
    <property type="entry name" value="salicyl_syn"/>
    <property type="match status" value="1"/>
</dbReference>
<keyword evidence="7" id="KW-1185">Reference proteome</keyword>
<evidence type="ECO:0000256" key="4">
    <source>
        <dbReference type="ARBA" id="ARBA00023239"/>
    </source>
</evidence>